<evidence type="ECO:0000313" key="3">
    <source>
        <dbReference type="Proteomes" id="UP001556367"/>
    </source>
</evidence>
<dbReference type="PANTHER" id="PTHR42791">
    <property type="entry name" value="GNAT FAMILY ACETYLTRANSFERASE"/>
    <property type="match status" value="1"/>
</dbReference>
<organism evidence="2 3">
    <name type="scientific">Hohenbuehelia grisea</name>
    <dbReference type="NCBI Taxonomy" id="104357"/>
    <lineage>
        <taxon>Eukaryota</taxon>
        <taxon>Fungi</taxon>
        <taxon>Dikarya</taxon>
        <taxon>Basidiomycota</taxon>
        <taxon>Agaricomycotina</taxon>
        <taxon>Agaricomycetes</taxon>
        <taxon>Agaricomycetidae</taxon>
        <taxon>Agaricales</taxon>
        <taxon>Pleurotineae</taxon>
        <taxon>Pleurotaceae</taxon>
        <taxon>Hohenbuehelia</taxon>
    </lineage>
</organism>
<feature type="domain" description="N-acetyltransferase" evidence="1">
    <location>
        <begin position="85"/>
        <end position="219"/>
    </location>
</feature>
<dbReference type="SUPFAM" id="SSF55729">
    <property type="entry name" value="Acyl-CoA N-acyltransferases (Nat)"/>
    <property type="match status" value="1"/>
</dbReference>
<protein>
    <recommendedName>
        <fullName evidence="1">N-acetyltransferase domain-containing protein</fullName>
    </recommendedName>
</protein>
<dbReference type="Pfam" id="PF13673">
    <property type="entry name" value="Acetyltransf_10"/>
    <property type="match status" value="1"/>
</dbReference>
<proteinExistence type="predicted"/>
<dbReference type="Gene3D" id="3.40.630.30">
    <property type="match status" value="1"/>
</dbReference>
<accession>A0ABR3IW60</accession>
<dbReference type="CDD" id="cd04301">
    <property type="entry name" value="NAT_SF"/>
    <property type="match status" value="1"/>
</dbReference>
<evidence type="ECO:0000259" key="1">
    <source>
        <dbReference type="PROSITE" id="PS51186"/>
    </source>
</evidence>
<reference evidence="3" key="1">
    <citation type="submission" date="2024-06" db="EMBL/GenBank/DDBJ databases">
        <title>Multi-omics analyses provide insights into the biosynthesis of the anticancer antibiotic pleurotin in Hohenbuehelia grisea.</title>
        <authorList>
            <person name="Weaver J.A."/>
            <person name="Alberti F."/>
        </authorList>
    </citation>
    <scope>NUCLEOTIDE SEQUENCE [LARGE SCALE GENOMIC DNA]</scope>
    <source>
        <strain evidence="3">T-177</strain>
    </source>
</reference>
<evidence type="ECO:0000313" key="2">
    <source>
        <dbReference type="EMBL" id="KAL0947541.1"/>
    </source>
</evidence>
<keyword evidence="3" id="KW-1185">Reference proteome</keyword>
<dbReference type="EMBL" id="JASNQZ010000015">
    <property type="protein sequence ID" value="KAL0947541.1"/>
    <property type="molecule type" value="Genomic_DNA"/>
</dbReference>
<dbReference type="Proteomes" id="UP001556367">
    <property type="component" value="Unassembled WGS sequence"/>
</dbReference>
<dbReference type="InterPro" id="IPR016181">
    <property type="entry name" value="Acyl_CoA_acyltransferase"/>
</dbReference>
<gene>
    <name evidence="2" type="ORF">HGRIS_013637</name>
</gene>
<dbReference type="InterPro" id="IPR000182">
    <property type="entry name" value="GNAT_dom"/>
</dbReference>
<dbReference type="InterPro" id="IPR052523">
    <property type="entry name" value="Trichothecene_AcTrans"/>
</dbReference>
<name>A0ABR3IW60_9AGAR</name>
<comment type="caution">
    <text evidence="2">The sequence shown here is derived from an EMBL/GenBank/DDBJ whole genome shotgun (WGS) entry which is preliminary data.</text>
</comment>
<dbReference type="PANTHER" id="PTHR42791:SF1">
    <property type="entry name" value="N-ACETYLTRANSFERASE DOMAIN-CONTAINING PROTEIN"/>
    <property type="match status" value="1"/>
</dbReference>
<sequence length="242" mass="26949">MSPVQREPAPTVEVMWYSRVYRAAEAYELAIVGDPIKGYIDAADDTPPPSPSQFQNRVRLHALRILLVKPRRWTYTVGDVYAMLLATPPQSDGLLDKVLSWVASWFSPSGVEKAKSEKEKRIIEYRTKVRAVAEKSVGARYKDMVYLDGIATHPDHQRKGYADMLMEAVAAKIDTIGKAAFLVSSNSANEKFYQAHGFSTVGEAVIGDENPTWDEKPIVVQIMVREARPSHALDEAAVKKTA</sequence>
<dbReference type="PROSITE" id="PS51186">
    <property type="entry name" value="GNAT"/>
    <property type="match status" value="1"/>
</dbReference>